<feature type="domain" description="Penicillin-binding protein transpeptidase" evidence="16">
    <location>
        <begin position="621"/>
        <end position="810"/>
    </location>
</feature>
<feature type="region of interest" description="Disordered" evidence="14">
    <location>
        <begin position="1"/>
        <end position="106"/>
    </location>
</feature>
<dbReference type="PANTHER" id="PTHR32282">
    <property type="entry name" value="BINDING PROTEIN TRANSPEPTIDASE, PUTATIVE-RELATED"/>
    <property type="match status" value="1"/>
</dbReference>
<dbReference type="Gene3D" id="1.10.3810.10">
    <property type="entry name" value="Biosynthetic peptidoglycan transglycosylase-like"/>
    <property type="match status" value="1"/>
</dbReference>
<keyword evidence="9" id="KW-0573">Peptidoglycan synthesis</keyword>
<keyword evidence="19" id="KW-1185">Reference proteome</keyword>
<dbReference type="Proteomes" id="UP000641386">
    <property type="component" value="Unassembled WGS sequence"/>
</dbReference>
<dbReference type="FunFam" id="1.10.3810.10:FF:000001">
    <property type="entry name" value="Penicillin-binding protein 1A"/>
    <property type="match status" value="1"/>
</dbReference>
<dbReference type="Gene3D" id="3.40.710.10">
    <property type="entry name" value="DD-peptidase/beta-lactamase superfamily"/>
    <property type="match status" value="1"/>
</dbReference>
<dbReference type="GO" id="GO:0071555">
    <property type="term" value="P:cell wall organization"/>
    <property type="evidence" value="ECO:0007669"/>
    <property type="project" value="UniProtKB-KW"/>
</dbReference>
<keyword evidence="3" id="KW-0121">Carboxypeptidase</keyword>
<evidence type="ECO:0000256" key="7">
    <source>
        <dbReference type="ARBA" id="ARBA00022801"/>
    </source>
</evidence>
<dbReference type="InterPro" id="IPR012338">
    <property type="entry name" value="Beta-lactam/transpept-like"/>
</dbReference>
<evidence type="ECO:0000256" key="6">
    <source>
        <dbReference type="ARBA" id="ARBA00022679"/>
    </source>
</evidence>
<dbReference type="Pfam" id="PF00912">
    <property type="entry name" value="Transgly"/>
    <property type="match status" value="1"/>
</dbReference>
<dbReference type="AlphaFoldDB" id="A0A919DTR0"/>
<dbReference type="GO" id="GO:0008658">
    <property type="term" value="F:penicillin binding"/>
    <property type="evidence" value="ECO:0007669"/>
    <property type="project" value="InterPro"/>
</dbReference>
<keyword evidence="4" id="KW-0645">Protease</keyword>
<evidence type="ECO:0000256" key="14">
    <source>
        <dbReference type="SAM" id="MobiDB-lite"/>
    </source>
</evidence>
<evidence type="ECO:0000256" key="3">
    <source>
        <dbReference type="ARBA" id="ARBA00022645"/>
    </source>
</evidence>
<keyword evidence="15" id="KW-0472">Membrane</keyword>
<dbReference type="InterPro" id="IPR001264">
    <property type="entry name" value="Glyco_trans_51"/>
</dbReference>
<evidence type="ECO:0000256" key="12">
    <source>
        <dbReference type="ARBA" id="ARBA00034000"/>
    </source>
</evidence>
<feature type="region of interest" description="Disordered" evidence="14">
    <location>
        <begin position="604"/>
        <end position="630"/>
    </location>
</feature>
<evidence type="ECO:0000256" key="8">
    <source>
        <dbReference type="ARBA" id="ARBA00022960"/>
    </source>
</evidence>
<reference evidence="18" key="2">
    <citation type="submission" date="2020-09" db="EMBL/GenBank/DDBJ databases">
        <authorList>
            <person name="Sun Q."/>
            <person name="Ohkuma M."/>
        </authorList>
    </citation>
    <scope>NUCLEOTIDE SEQUENCE</scope>
    <source>
        <strain evidence="18">JCM 3302</strain>
    </source>
</reference>
<evidence type="ECO:0000256" key="13">
    <source>
        <dbReference type="ARBA" id="ARBA00049902"/>
    </source>
</evidence>
<name>A0A919DTR0_9ACTN</name>
<feature type="compositionally biased region" description="Basic and acidic residues" evidence="14">
    <location>
        <begin position="62"/>
        <end position="83"/>
    </location>
</feature>
<comment type="caution">
    <text evidence="18">The sequence shown here is derived from an EMBL/GenBank/DDBJ whole genome shotgun (WGS) entry which is preliminary data.</text>
</comment>
<dbReference type="GO" id="GO:0008360">
    <property type="term" value="P:regulation of cell shape"/>
    <property type="evidence" value="ECO:0007669"/>
    <property type="project" value="UniProtKB-KW"/>
</dbReference>
<keyword evidence="8" id="KW-0133">Cell shape</keyword>
<keyword evidence="11" id="KW-0961">Cell wall biogenesis/degradation</keyword>
<keyword evidence="5" id="KW-0328">Glycosyltransferase</keyword>
<organism evidence="18 19">
    <name type="scientific">Streptomyces spiralis</name>
    <dbReference type="NCBI Taxonomy" id="66376"/>
    <lineage>
        <taxon>Bacteria</taxon>
        <taxon>Bacillati</taxon>
        <taxon>Actinomycetota</taxon>
        <taxon>Actinomycetes</taxon>
        <taxon>Kitasatosporales</taxon>
        <taxon>Streptomycetaceae</taxon>
        <taxon>Streptomyces</taxon>
    </lineage>
</organism>
<comment type="catalytic activity">
    <reaction evidence="13">
        <text>[GlcNAc-(1-&gt;4)-Mur2Ac(oyl-L-Ala-gamma-D-Glu-L-Lys-D-Ala-D-Ala)](n)-di-trans,octa-cis-undecaprenyl diphosphate + beta-D-GlcNAc-(1-&gt;4)-Mur2Ac(oyl-L-Ala-gamma-D-Glu-L-Lys-D-Ala-D-Ala)-di-trans,octa-cis-undecaprenyl diphosphate = [GlcNAc-(1-&gt;4)-Mur2Ac(oyl-L-Ala-gamma-D-Glu-L-Lys-D-Ala-D-Ala)](n+1)-di-trans,octa-cis-undecaprenyl diphosphate + di-trans,octa-cis-undecaprenyl diphosphate + H(+)</text>
        <dbReference type="Rhea" id="RHEA:23708"/>
        <dbReference type="Rhea" id="RHEA-COMP:9602"/>
        <dbReference type="Rhea" id="RHEA-COMP:9603"/>
        <dbReference type="ChEBI" id="CHEBI:15378"/>
        <dbReference type="ChEBI" id="CHEBI:58405"/>
        <dbReference type="ChEBI" id="CHEBI:60033"/>
        <dbReference type="ChEBI" id="CHEBI:78435"/>
        <dbReference type="EC" id="2.4.99.28"/>
    </reaction>
</comment>
<protein>
    <submittedName>
        <fullName evidence="18">Penicillin-binding protein</fullName>
    </submittedName>
</protein>
<dbReference type="GO" id="GO:0008955">
    <property type="term" value="F:peptidoglycan glycosyltransferase activity"/>
    <property type="evidence" value="ECO:0007669"/>
    <property type="project" value="UniProtKB-EC"/>
</dbReference>
<dbReference type="PANTHER" id="PTHR32282:SF34">
    <property type="entry name" value="PENICILLIN-BINDING PROTEIN 1A"/>
    <property type="match status" value="1"/>
</dbReference>
<dbReference type="SUPFAM" id="SSF53955">
    <property type="entry name" value="Lysozyme-like"/>
    <property type="match status" value="1"/>
</dbReference>
<comment type="similarity">
    <text evidence="1">In the C-terminal section; belongs to the transpeptidase family.</text>
</comment>
<dbReference type="Pfam" id="PF00905">
    <property type="entry name" value="Transpeptidase"/>
    <property type="match status" value="1"/>
</dbReference>
<evidence type="ECO:0000256" key="10">
    <source>
        <dbReference type="ARBA" id="ARBA00023268"/>
    </source>
</evidence>
<keyword evidence="6" id="KW-0808">Transferase</keyword>
<accession>A0A919DTR0</accession>
<dbReference type="SUPFAM" id="SSF56601">
    <property type="entry name" value="beta-lactamase/transpeptidase-like"/>
    <property type="match status" value="1"/>
</dbReference>
<evidence type="ECO:0000256" key="4">
    <source>
        <dbReference type="ARBA" id="ARBA00022670"/>
    </source>
</evidence>
<evidence type="ECO:0000256" key="2">
    <source>
        <dbReference type="ARBA" id="ARBA00007739"/>
    </source>
</evidence>
<evidence type="ECO:0000256" key="15">
    <source>
        <dbReference type="SAM" id="Phobius"/>
    </source>
</evidence>
<evidence type="ECO:0000259" key="17">
    <source>
        <dbReference type="Pfam" id="PF00912"/>
    </source>
</evidence>
<evidence type="ECO:0000313" key="19">
    <source>
        <dbReference type="Proteomes" id="UP000641386"/>
    </source>
</evidence>
<sequence>MTEAGQGEGLPEEGRRSGERRVAPGGAPDDGAPPPADATMQLNVDALRKQQNPAKPEAVPSRPDETMQLKVEALRKQQNREKPANPAKPARPQAEAAAPRPDETMQLKVDTLRKRPHETMQLHIVRQRTPGRSTGQATDPTNGQAASPAGRRADRRKPRSTKLALPPALARLRTEAGRRLAPVTRRLAPVAAVVAPYARKLKPVYPRPGRTGWRRWMPSWRQWIGIVFSTIGLTGLFLVVAYAATDIPQNLNTYATQQDNVYFWSDGTPMARTGWVQRQAMPLKDIPEDVRWAVLAAENESFYSDPGISFKGITRALWRTVGEGDTEGGSTITQQYVKNVYLTQNQTVSRKFTEAMISLKLDNRMSKDKILEGYLNTSWFGRGTYGIQRAAQAYYGKDVSELNVSEAAFLASLLKGAGLYDPTLNPKNHDRAVERWSWILDRMVKIGKLSPAERVQYKTFPEPLKRNPLYDTGQQTDYLVELASQYAKKSAHLSDKDFDLGGYQIYTTFDRKREATLTDVVTKARKDAKAKDPKAAKTAHYGAASVAADGRILAVYGGPDHRTQGFNESNASTVPAGSAFQPFVYAAGLQHGVVKRRDAPREQITPDTVYNGDDAVPVTTPEGPYWDRSGRKVAAHNDGKKSYGRISLRKALAQSVNTPFMQLGMDTGLDQVKQTAEAAGLLSSSIGPQVPSLSQGSSTPSAIRMANGYATFAAGGLHTEPYSVRRITRNGSAVRLETSAASRAVSAQVAQQVTDALADAFRTAHPAAASAAAATPSTAVVAGKAGTTEDDKAAWYVGTARSVSTAVVVYRMDLAKSLEPLPLKGLAGTTADSVPYSIWAGAMAPLG</sequence>
<feature type="compositionally biased region" description="Polar residues" evidence="14">
    <location>
        <begin position="130"/>
        <end position="145"/>
    </location>
</feature>
<comment type="similarity">
    <text evidence="2">In the N-terminal section; belongs to the glycosyltransferase 51 family.</text>
</comment>
<evidence type="ECO:0000256" key="11">
    <source>
        <dbReference type="ARBA" id="ARBA00023316"/>
    </source>
</evidence>
<dbReference type="GO" id="GO:0009002">
    <property type="term" value="F:serine-type D-Ala-D-Ala carboxypeptidase activity"/>
    <property type="evidence" value="ECO:0007669"/>
    <property type="project" value="UniProtKB-EC"/>
</dbReference>
<keyword evidence="15" id="KW-0812">Transmembrane</keyword>
<feature type="compositionally biased region" description="Basic and acidic residues" evidence="14">
    <location>
        <begin position="12"/>
        <end position="22"/>
    </location>
</feature>
<dbReference type="GO" id="GO:0009252">
    <property type="term" value="P:peptidoglycan biosynthetic process"/>
    <property type="evidence" value="ECO:0007669"/>
    <property type="project" value="UniProtKB-KW"/>
</dbReference>
<proteinExistence type="inferred from homology"/>
<evidence type="ECO:0000256" key="5">
    <source>
        <dbReference type="ARBA" id="ARBA00022676"/>
    </source>
</evidence>
<evidence type="ECO:0000256" key="1">
    <source>
        <dbReference type="ARBA" id="ARBA00007090"/>
    </source>
</evidence>
<evidence type="ECO:0000313" key="18">
    <source>
        <dbReference type="EMBL" id="GHE77436.1"/>
    </source>
</evidence>
<keyword evidence="15" id="KW-1133">Transmembrane helix</keyword>
<evidence type="ECO:0000256" key="9">
    <source>
        <dbReference type="ARBA" id="ARBA00022984"/>
    </source>
</evidence>
<comment type="catalytic activity">
    <reaction evidence="12">
        <text>Preferential cleavage: (Ac)2-L-Lys-D-Ala-|-D-Ala. Also transpeptidation of peptidyl-alanyl moieties that are N-acyl substituents of D-alanine.</text>
        <dbReference type="EC" id="3.4.16.4"/>
    </reaction>
</comment>
<reference evidence="18" key="1">
    <citation type="journal article" date="2014" name="Int. J. Syst. Evol. Microbiol.">
        <title>Complete genome sequence of Corynebacterium casei LMG S-19264T (=DSM 44701T), isolated from a smear-ripened cheese.</title>
        <authorList>
            <consortium name="US DOE Joint Genome Institute (JGI-PGF)"/>
            <person name="Walter F."/>
            <person name="Albersmeier A."/>
            <person name="Kalinowski J."/>
            <person name="Ruckert C."/>
        </authorList>
    </citation>
    <scope>NUCLEOTIDE SEQUENCE</scope>
    <source>
        <strain evidence="18">JCM 3302</strain>
    </source>
</reference>
<dbReference type="InterPro" id="IPR023346">
    <property type="entry name" value="Lysozyme-like_dom_sf"/>
</dbReference>
<dbReference type="GO" id="GO:0006508">
    <property type="term" value="P:proteolysis"/>
    <property type="evidence" value="ECO:0007669"/>
    <property type="project" value="UniProtKB-KW"/>
</dbReference>
<feature type="transmembrane region" description="Helical" evidence="15">
    <location>
        <begin position="223"/>
        <end position="244"/>
    </location>
</feature>
<dbReference type="InterPro" id="IPR036950">
    <property type="entry name" value="PBP_transglycosylase"/>
</dbReference>
<dbReference type="InterPro" id="IPR001460">
    <property type="entry name" value="PCN-bd_Tpept"/>
</dbReference>
<feature type="region of interest" description="Disordered" evidence="14">
    <location>
        <begin position="125"/>
        <end position="162"/>
    </location>
</feature>
<dbReference type="GO" id="GO:0030288">
    <property type="term" value="C:outer membrane-bounded periplasmic space"/>
    <property type="evidence" value="ECO:0007669"/>
    <property type="project" value="TreeGrafter"/>
</dbReference>
<gene>
    <name evidence="18" type="ORF">GCM10014715_35810</name>
</gene>
<keyword evidence="7" id="KW-0378">Hydrolase</keyword>
<keyword evidence="10" id="KW-0511">Multifunctional enzyme</keyword>
<feature type="domain" description="Glycosyl transferase family 51" evidence="17">
    <location>
        <begin position="267"/>
        <end position="443"/>
    </location>
</feature>
<evidence type="ECO:0000259" key="16">
    <source>
        <dbReference type="Pfam" id="PF00905"/>
    </source>
</evidence>
<dbReference type="InterPro" id="IPR050396">
    <property type="entry name" value="Glycosyltr_51/Transpeptidase"/>
</dbReference>
<feature type="compositionally biased region" description="Low complexity" evidence="14">
    <location>
        <begin position="87"/>
        <end position="99"/>
    </location>
</feature>
<dbReference type="EMBL" id="BNBC01000015">
    <property type="protein sequence ID" value="GHE77436.1"/>
    <property type="molecule type" value="Genomic_DNA"/>
</dbReference>